<evidence type="ECO:0000313" key="2">
    <source>
        <dbReference type="EnsemblPlants" id="TuG1812G0200001681.01.T05"/>
    </source>
</evidence>
<evidence type="ECO:0000313" key="3">
    <source>
        <dbReference type="Proteomes" id="UP000015106"/>
    </source>
</evidence>
<proteinExistence type="predicted"/>
<accession>A0A8R7PBN5</accession>
<dbReference type="EnsemblPlants" id="TuG1812G0200001681.01.T05">
    <property type="protein sequence ID" value="TuG1812G0200001681.01.T05"/>
    <property type="gene ID" value="TuG1812G0200001681.01"/>
</dbReference>
<dbReference type="EnsemblPlants" id="TuG1812G0200001681.01.T02">
    <property type="protein sequence ID" value="TuG1812G0200001681.01.T02"/>
    <property type="gene ID" value="TuG1812G0200001681.01"/>
</dbReference>
<name>A0A8R7PBN5_TRIUA</name>
<reference evidence="3" key="1">
    <citation type="journal article" date="2013" name="Nature">
        <title>Draft genome of the wheat A-genome progenitor Triticum urartu.</title>
        <authorList>
            <person name="Ling H.Q."/>
            <person name="Zhao S."/>
            <person name="Liu D."/>
            <person name="Wang J."/>
            <person name="Sun H."/>
            <person name="Zhang C."/>
            <person name="Fan H."/>
            <person name="Li D."/>
            <person name="Dong L."/>
            <person name="Tao Y."/>
            <person name="Gao C."/>
            <person name="Wu H."/>
            <person name="Li Y."/>
            <person name="Cui Y."/>
            <person name="Guo X."/>
            <person name="Zheng S."/>
            <person name="Wang B."/>
            <person name="Yu K."/>
            <person name="Liang Q."/>
            <person name="Yang W."/>
            <person name="Lou X."/>
            <person name="Chen J."/>
            <person name="Feng M."/>
            <person name="Jian J."/>
            <person name="Zhang X."/>
            <person name="Luo G."/>
            <person name="Jiang Y."/>
            <person name="Liu J."/>
            <person name="Wang Z."/>
            <person name="Sha Y."/>
            <person name="Zhang B."/>
            <person name="Wu H."/>
            <person name="Tang D."/>
            <person name="Shen Q."/>
            <person name="Xue P."/>
            <person name="Zou S."/>
            <person name="Wang X."/>
            <person name="Liu X."/>
            <person name="Wang F."/>
            <person name="Yang Y."/>
            <person name="An X."/>
            <person name="Dong Z."/>
            <person name="Zhang K."/>
            <person name="Zhang X."/>
            <person name="Luo M.C."/>
            <person name="Dvorak J."/>
            <person name="Tong Y."/>
            <person name="Wang J."/>
            <person name="Yang H."/>
            <person name="Li Z."/>
            <person name="Wang D."/>
            <person name="Zhang A."/>
            <person name="Wang J."/>
        </authorList>
    </citation>
    <scope>NUCLEOTIDE SEQUENCE</scope>
    <source>
        <strain evidence="3">cv. G1812</strain>
    </source>
</reference>
<dbReference type="Gramene" id="TuG1812G0200001681.01.T05">
    <property type="protein sequence ID" value="TuG1812G0200001681.01.T05"/>
    <property type="gene ID" value="TuG1812G0200001681.01"/>
</dbReference>
<feature type="region of interest" description="Disordered" evidence="1">
    <location>
        <begin position="1"/>
        <end position="26"/>
    </location>
</feature>
<dbReference type="Proteomes" id="UP000015106">
    <property type="component" value="Chromosome 2"/>
</dbReference>
<sequence length="128" mass="14418">MRSCSSAGRRKAQLRCGSSPVGRRSSATPARTEYCLGYNLPRAALLYKEIDLVIRDDGGRLYDRGKVNMSPLCNKTTGSCKLCLCRACFRVRVAEMSRTSRSPMLWSWTRFLGSSLTACSSWRRLQRP</sequence>
<dbReference type="AlphaFoldDB" id="A0A8R7PBN5"/>
<dbReference type="Gramene" id="TuG1812G0200001681.01.T02">
    <property type="protein sequence ID" value="TuG1812G0200001681.01.T02"/>
    <property type="gene ID" value="TuG1812G0200001681.01"/>
</dbReference>
<reference evidence="2" key="2">
    <citation type="submission" date="2018-03" db="EMBL/GenBank/DDBJ databases">
        <title>The Triticum urartu genome reveals the dynamic nature of wheat genome evolution.</title>
        <authorList>
            <person name="Ling H."/>
            <person name="Ma B."/>
            <person name="Shi X."/>
            <person name="Liu H."/>
            <person name="Dong L."/>
            <person name="Sun H."/>
            <person name="Cao Y."/>
            <person name="Gao Q."/>
            <person name="Zheng S."/>
            <person name="Li Y."/>
            <person name="Yu Y."/>
            <person name="Du H."/>
            <person name="Qi M."/>
            <person name="Li Y."/>
            <person name="Yu H."/>
            <person name="Cui Y."/>
            <person name="Wang N."/>
            <person name="Chen C."/>
            <person name="Wu H."/>
            <person name="Zhao Y."/>
            <person name="Zhang J."/>
            <person name="Li Y."/>
            <person name="Zhou W."/>
            <person name="Zhang B."/>
            <person name="Hu W."/>
            <person name="Eijk M."/>
            <person name="Tang J."/>
            <person name="Witsenboer H."/>
            <person name="Zhao S."/>
            <person name="Li Z."/>
            <person name="Zhang A."/>
            <person name="Wang D."/>
            <person name="Liang C."/>
        </authorList>
    </citation>
    <scope>NUCLEOTIDE SEQUENCE [LARGE SCALE GENOMIC DNA]</scope>
    <source>
        <strain evidence="2">cv. G1812</strain>
    </source>
</reference>
<keyword evidence="3" id="KW-1185">Reference proteome</keyword>
<reference evidence="2" key="3">
    <citation type="submission" date="2022-06" db="UniProtKB">
        <authorList>
            <consortium name="EnsemblPlants"/>
        </authorList>
    </citation>
    <scope>IDENTIFICATION</scope>
</reference>
<evidence type="ECO:0000256" key="1">
    <source>
        <dbReference type="SAM" id="MobiDB-lite"/>
    </source>
</evidence>
<organism evidence="2 3">
    <name type="scientific">Triticum urartu</name>
    <name type="common">Red wild einkorn</name>
    <name type="synonym">Crithodium urartu</name>
    <dbReference type="NCBI Taxonomy" id="4572"/>
    <lineage>
        <taxon>Eukaryota</taxon>
        <taxon>Viridiplantae</taxon>
        <taxon>Streptophyta</taxon>
        <taxon>Embryophyta</taxon>
        <taxon>Tracheophyta</taxon>
        <taxon>Spermatophyta</taxon>
        <taxon>Magnoliopsida</taxon>
        <taxon>Liliopsida</taxon>
        <taxon>Poales</taxon>
        <taxon>Poaceae</taxon>
        <taxon>BOP clade</taxon>
        <taxon>Pooideae</taxon>
        <taxon>Triticodae</taxon>
        <taxon>Triticeae</taxon>
        <taxon>Triticinae</taxon>
        <taxon>Triticum</taxon>
    </lineage>
</organism>
<protein>
    <submittedName>
        <fullName evidence="2">Uncharacterized protein</fullName>
    </submittedName>
</protein>